<keyword evidence="3" id="KW-1185">Reference proteome</keyword>
<feature type="transmembrane region" description="Helical" evidence="1">
    <location>
        <begin position="239"/>
        <end position="259"/>
    </location>
</feature>
<reference evidence="3" key="1">
    <citation type="submission" date="2017-01" db="EMBL/GenBank/DDBJ databases">
        <authorList>
            <person name="Varghese N."/>
            <person name="Submissions S."/>
        </authorList>
    </citation>
    <scope>NUCLEOTIDE SEQUENCE [LARGE SCALE GENOMIC DNA]</scope>
    <source>
        <strain evidence="3">DSM 45196</strain>
    </source>
</reference>
<dbReference type="PANTHER" id="PTHR37305:SF1">
    <property type="entry name" value="MEMBRANE PROTEIN"/>
    <property type="match status" value="1"/>
</dbReference>
<accession>A0A1N7KEZ2</accession>
<feature type="transmembrane region" description="Helical" evidence="1">
    <location>
        <begin position="21"/>
        <end position="39"/>
    </location>
</feature>
<dbReference type="GO" id="GO:0140359">
    <property type="term" value="F:ABC-type transporter activity"/>
    <property type="evidence" value="ECO:0007669"/>
    <property type="project" value="InterPro"/>
</dbReference>
<organism evidence="2 3">
    <name type="scientific">Kroppenstedtia eburnea</name>
    <dbReference type="NCBI Taxonomy" id="714067"/>
    <lineage>
        <taxon>Bacteria</taxon>
        <taxon>Bacillati</taxon>
        <taxon>Bacillota</taxon>
        <taxon>Bacilli</taxon>
        <taxon>Bacillales</taxon>
        <taxon>Thermoactinomycetaceae</taxon>
        <taxon>Kroppenstedtia</taxon>
    </lineage>
</organism>
<feature type="transmembrane region" description="Helical" evidence="1">
    <location>
        <begin position="113"/>
        <end position="135"/>
    </location>
</feature>
<proteinExistence type="predicted"/>
<sequence length="319" mass="36053">MFNFIRLVQNENMKIFRRVGTWVMIGLLLLATGVLGIMVKQNVYGDDDLGPNWKQKLEKQVKQDQKILKREDLPPGVKKSYEKSIQINQYRIDHDVVPDGQTLWGYMYQTANVASLITLFTIIIGATSVAGEFSWGTIKLLLIRSASRSKILLSKYLSTLLFALALLAILFLFSLLFGTILFGFSGWDAPHLTYDHGKVIEKNQMLHVLSLYGLECVNLLMMVTFAFMISTVFRNSSLAIGLAIFLMFAGTNAVAILSFQGYEWVKYILFANTDLSQYLEGQPLVKGMTLSFSVTVLAVYFFIFNAISWIVFKKRDVAA</sequence>
<keyword evidence="1" id="KW-0812">Transmembrane</keyword>
<evidence type="ECO:0000256" key="1">
    <source>
        <dbReference type="SAM" id="Phobius"/>
    </source>
</evidence>
<gene>
    <name evidence="2" type="ORF">SAMN05421790_10336</name>
</gene>
<feature type="transmembrane region" description="Helical" evidence="1">
    <location>
        <begin position="156"/>
        <end position="184"/>
    </location>
</feature>
<dbReference type="Proteomes" id="UP000186795">
    <property type="component" value="Unassembled WGS sequence"/>
</dbReference>
<evidence type="ECO:0000313" key="3">
    <source>
        <dbReference type="Proteomes" id="UP000186795"/>
    </source>
</evidence>
<keyword evidence="1" id="KW-0472">Membrane</keyword>
<keyword evidence="1" id="KW-1133">Transmembrane helix</keyword>
<name>A0A1N7KEZ2_9BACL</name>
<dbReference type="Pfam" id="PF12679">
    <property type="entry name" value="ABC2_membrane_2"/>
    <property type="match status" value="1"/>
</dbReference>
<dbReference type="AlphaFoldDB" id="A0A1N7KEZ2"/>
<dbReference type="GO" id="GO:0005886">
    <property type="term" value="C:plasma membrane"/>
    <property type="evidence" value="ECO:0007669"/>
    <property type="project" value="UniProtKB-SubCell"/>
</dbReference>
<evidence type="ECO:0000313" key="2">
    <source>
        <dbReference type="EMBL" id="SIS60176.1"/>
    </source>
</evidence>
<dbReference type="OrthoDB" id="8613028at2"/>
<protein>
    <submittedName>
        <fullName evidence="2">ABC-2 type transport system permease protein</fullName>
    </submittedName>
</protein>
<dbReference type="EMBL" id="FTOD01000003">
    <property type="protein sequence ID" value="SIS60176.1"/>
    <property type="molecule type" value="Genomic_DNA"/>
</dbReference>
<dbReference type="PANTHER" id="PTHR37305">
    <property type="entry name" value="INTEGRAL MEMBRANE PROTEIN-RELATED"/>
    <property type="match status" value="1"/>
</dbReference>
<feature type="transmembrane region" description="Helical" evidence="1">
    <location>
        <begin position="204"/>
        <end position="227"/>
    </location>
</feature>
<feature type="transmembrane region" description="Helical" evidence="1">
    <location>
        <begin position="290"/>
        <end position="312"/>
    </location>
</feature>